<protein>
    <recommendedName>
        <fullName evidence="2">DUF7729 domain-containing protein</fullName>
    </recommendedName>
</protein>
<feature type="compositionally biased region" description="Low complexity" evidence="1">
    <location>
        <begin position="254"/>
        <end position="275"/>
    </location>
</feature>
<name>A0ABQ8VGY6_9AGAR</name>
<feature type="domain" description="DUF7729" evidence="2">
    <location>
        <begin position="289"/>
        <end position="497"/>
    </location>
</feature>
<organism evidence="3 4">
    <name type="scientific">Lentinula lateritia</name>
    <dbReference type="NCBI Taxonomy" id="40482"/>
    <lineage>
        <taxon>Eukaryota</taxon>
        <taxon>Fungi</taxon>
        <taxon>Dikarya</taxon>
        <taxon>Basidiomycota</taxon>
        <taxon>Agaricomycotina</taxon>
        <taxon>Agaricomycetes</taxon>
        <taxon>Agaricomycetidae</taxon>
        <taxon>Agaricales</taxon>
        <taxon>Marasmiineae</taxon>
        <taxon>Omphalotaceae</taxon>
        <taxon>Lentinula</taxon>
    </lineage>
</organism>
<feature type="region of interest" description="Disordered" evidence="1">
    <location>
        <begin position="1"/>
        <end position="99"/>
    </location>
</feature>
<evidence type="ECO:0000256" key="1">
    <source>
        <dbReference type="SAM" id="MobiDB-lite"/>
    </source>
</evidence>
<dbReference type="EMBL" id="JANVFT010000038">
    <property type="protein sequence ID" value="KAJ4492396.1"/>
    <property type="molecule type" value="Genomic_DNA"/>
</dbReference>
<proteinExistence type="predicted"/>
<feature type="compositionally biased region" description="Pro residues" evidence="1">
    <location>
        <begin position="1"/>
        <end position="11"/>
    </location>
</feature>
<feature type="compositionally biased region" description="Low complexity" evidence="1">
    <location>
        <begin position="34"/>
        <end position="99"/>
    </location>
</feature>
<feature type="region of interest" description="Disordered" evidence="1">
    <location>
        <begin position="254"/>
        <end position="277"/>
    </location>
</feature>
<dbReference type="Pfam" id="PF24855">
    <property type="entry name" value="DUF7729"/>
    <property type="match status" value="1"/>
</dbReference>
<reference evidence="3" key="1">
    <citation type="submission" date="2022-08" db="EMBL/GenBank/DDBJ databases">
        <title>A Global Phylogenomic Analysis of the Shiitake Genus Lentinula.</title>
        <authorList>
            <consortium name="DOE Joint Genome Institute"/>
            <person name="Sierra-Patev S."/>
            <person name="Min B."/>
            <person name="Naranjo-Ortiz M."/>
            <person name="Looney B."/>
            <person name="Konkel Z."/>
            <person name="Slot J.C."/>
            <person name="Sakamoto Y."/>
            <person name="Steenwyk J.L."/>
            <person name="Rokas A."/>
            <person name="Carro J."/>
            <person name="Camarero S."/>
            <person name="Ferreira P."/>
            <person name="Molpeceres G."/>
            <person name="Ruiz-Duenas F.J."/>
            <person name="Serrano A."/>
            <person name="Henrissat B."/>
            <person name="Drula E."/>
            <person name="Hughes K.W."/>
            <person name="Mata J.L."/>
            <person name="Ishikawa N.K."/>
            <person name="Vargas-Isla R."/>
            <person name="Ushijima S."/>
            <person name="Smith C.A."/>
            <person name="Ahrendt S."/>
            <person name="Andreopoulos W."/>
            <person name="He G."/>
            <person name="Labutti K."/>
            <person name="Lipzen A."/>
            <person name="Ng V."/>
            <person name="Riley R."/>
            <person name="Sandor L."/>
            <person name="Barry K."/>
            <person name="Martinez A.T."/>
            <person name="Xiao Y."/>
            <person name="Gibbons J.G."/>
            <person name="Terashima K."/>
            <person name="Grigoriev I.V."/>
            <person name="Hibbett D.S."/>
        </authorList>
    </citation>
    <scope>NUCLEOTIDE SEQUENCE</scope>
    <source>
        <strain evidence="3">RHP3577 ss4</strain>
    </source>
</reference>
<accession>A0ABQ8VGY6</accession>
<evidence type="ECO:0000313" key="4">
    <source>
        <dbReference type="Proteomes" id="UP001150217"/>
    </source>
</evidence>
<dbReference type="PANTHER" id="PTHR39460">
    <property type="entry name" value="EXPRESSED PROTEIN"/>
    <property type="match status" value="1"/>
</dbReference>
<gene>
    <name evidence="3" type="ORF">C8R41DRAFT_343265</name>
</gene>
<dbReference type="PANTHER" id="PTHR39460:SF1">
    <property type="entry name" value="C6 TRANSCRIPTION FACTOR"/>
    <property type="match status" value="1"/>
</dbReference>
<dbReference type="Proteomes" id="UP001150217">
    <property type="component" value="Unassembled WGS sequence"/>
</dbReference>
<keyword evidence="4" id="KW-1185">Reference proteome</keyword>
<evidence type="ECO:0000313" key="3">
    <source>
        <dbReference type="EMBL" id="KAJ4492396.1"/>
    </source>
</evidence>
<sequence length="534" mass="56930">MFTPPASPLPSPRAKLGQVNPMGEIQRQSYVLLTPPSSGSTGPPRSGSPQHSRSSVSSPSYFSAGSSLDPPPSKGLLSKPSVATIPSSPSVSPSCSSTPSASPLYLPSLSAVPKTESIRPQRPDFEFQSSSEAKRRIGRRIKWTAIAIPAVLILVTLANHCFSELLGMVWWVNDETLEAHDGQNWLTPDTPNVIMDVLHPSHIHHNHVFQPVDNRKKEDTMNEGIFRRQESTDISISVATGTATASELVTPTSTAVSSTSGSATTTTSIPATSQTLPTIPDSAPVLPTPFPQPWDSSITQNFSTQSCYNFFLNMTNSDDFRSCRPFGLLQNTSDDFSDLQTNLTALNAVVWGTCNPTIGVDQCTTNMATFAASLQSACAQDLKDTNLYAVSTLQALNAYSLTQSAGCLNDPSTDSYCYVKAVHNTNPSDLYFYSLVSGVSISNSTTLTCSTCTKSLMSLYVNALNVNASQLMELASVYASAEALASSSCGSSYAQVSTNTQADSSNRASKSSSLSLNIFGTFLATLLPAFLFLP</sequence>
<dbReference type="InterPro" id="IPR056146">
    <property type="entry name" value="DUF7729"/>
</dbReference>
<comment type="caution">
    <text evidence="3">The sequence shown here is derived from an EMBL/GenBank/DDBJ whole genome shotgun (WGS) entry which is preliminary data.</text>
</comment>
<evidence type="ECO:0000259" key="2">
    <source>
        <dbReference type="Pfam" id="PF24855"/>
    </source>
</evidence>